<comment type="caution">
    <text evidence="2">The sequence shown here is derived from an EMBL/GenBank/DDBJ whole genome shotgun (WGS) entry which is preliminary data.</text>
</comment>
<sequence>MASTSRAQYASPPLSPPRRTQGVNYPTTPDSNFRNRRQANGQEGTPGSPSSDTASSTNTQNGPGPLFRTSTSATLLMEPSFSSGQLGFSTANSTRKVIIRSDQTLATCFDPADQELYRLWAPRR</sequence>
<dbReference type="EMBL" id="RWJN01000036">
    <property type="protein sequence ID" value="TCD69663.1"/>
    <property type="molecule type" value="Genomic_DNA"/>
</dbReference>
<accession>A0A4R0RR22</accession>
<dbReference type="AlphaFoldDB" id="A0A4R0RR22"/>
<evidence type="ECO:0000313" key="3">
    <source>
        <dbReference type="Proteomes" id="UP000292702"/>
    </source>
</evidence>
<evidence type="ECO:0000313" key="2">
    <source>
        <dbReference type="EMBL" id="TCD69663.1"/>
    </source>
</evidence>
<protein>
    <submittedName>
        <fullName evidence="2">Uncharacterized protein</fullName>
    </submittedName>
</protein>
<keyword evidence="3" id="KW-1185">Reference proteome</keyword>
<dbReference type="Proteomes" id="UP000292702">
    <property type="component" value="Unassembled WGS sequence"/>
</dbReference>
<reference evidence="2 3" key="1">
    <citation type="submission" date="2018-11" db="EMBL/GenBank/DDBJ databases">
        <title>Genome assembly of Steccherinum ochraceum LE-BIN_3174, the white-rot fungus of the Steccherinaceae family (The Residual Polyporoid clade, Polyporales, Basidiomycota).</title>
        <authorList>
            <person name="Fedorova T.V."/>
            <person name="Glazunova O.A."/>
            <person name="Landesman E.O."/>
            <person name="Moiseenko K.V."/>
            <person name="Psurtseva N.V."/>
            <person name="Savinova O.S."/>
            <person name="Shakhova N.V."/>
            <person name="Tyazhelova T.V."/>
            <person name="Vasina D.V."/>
        </authorList>
    </citation>
    <scope>NUCLEOTIDE SEQUENCE [LARGE SCALE GENOMIC DNA]</scope>
    <source>
        <strain evidence="2 3">LE-BIN_3174</strain>
    </source>
</reference>
<evidence type="ECO:0000256" key="1">
    <source>
        <dbReference type="SAM" id="MobiDB-lite"/>
    </source>
</evidence>
<proteinExistence type="predicted"/>
<feature type="compositionally biased region" description="Polar residues" evidence="1">
    <location>
        <begin position="21"/>
        <end position="70"/>
    </location>
</feature>
<name>A0A4R0RR22_9APHY</name>
<gene>
    <name evidence="2" type="ORF">EIP91_006680</name>
</gene>
<organism evidence="2 3">
    <name type="scientific">Steccherinum ochraceum</name>
    <dbReference type="NCBI Taxonomy" id="92696"/>
    <lineage>
        <taxon>Eukaryota</taxon>
        <taxon>Fungi</taxon>
        <taxon>Dikarya</taxon>
        <taxon>Basidiomycota</taxon>
        <taxon>Agaricomycotina</taxon>
        <taxon>Agaricomycetes</taxon>
        <taxon>Polyporales</taxon>
        <taxon>Steccherinaceae</taxon>
        <taxon>Steccherinum</taxon>
    </lineage>
</organism>
<dbReference type="OrthoDB" id="2669285at2759"/>
<feature type="region of interest" description="Disordered" evidence="1">
    <location>
        <begin position="1"/>
        <end position="70"/>
    </location>
</feature>